<evidence type="ECO:0000313" key="2">
    <source>
        <dbReference type="Proteomes" id="UP000291343"/>
    </source>
</evidence>
<gene>
    <name evidence="1" type="ORF">LSTR_LSTR001088</name>
</gene>
<proteinExistence type="predicted"/>
<organism evidence="1 2">
    <name type="scientific">Laodelphax striatellus</name>
    <name type="common">Small brown planthopper</name>
    <name type="synonym">Delphax striatella</name>
    <dbReference type="NCBI Taxonomy" id="195883"/>
    <lineage>
        <taxon>Eukaryota</taxon>
        <taxon>Metazoa</taxon>
        <taxon>Ecdysozoa</taxon>
        <taxon>Arthropoda</taxon>
        <taxon>Hexapoda</taxon>
        <taxon>Insecta</taxon>
        <taxon>Pterygota</taxon>
        <taxon>Neoptera</taxon>
        <taxon>Paraneoptera</taxon>
        <taxon>Hemiptera</taxon>
        <taxon>Auchenorrhyncha</taxon>
        <taxon>Fulgoroidea</taxon>
        <taxon>Delphacidae</taxon>
        <taxon>Criomorphinae</taxon>
        <taxon>Laodelphax</taxon>
    </lineage>
</organism>
<reference evidence="1 2" key="1">
    <citation type="journal article" date="2017" name="Gigascience">
        <title>Genome sequence of the small brown planthopper, Laodelphax striatellus.</title>
        <authorList>
            <person name="Zhu J."/>
            <person name="Jiang F."/>
            <person name="Wang X."/>
            <person name="Yang P."/>
            <person name="Bao Y."/>
            <person name="Zhao W."/>
            <person name="Wang W."/>
            <person name="Lu H."/>
            <person name="Wang Q."/>
            <person name="Cui N."/>
            <person name="Li J."/>
            <person name="Chen X."/>
            <person name="Luo L."/>
            <person name="Yu J."/>
            <person name="Kang L."/>
            <person name="Cui F."/>
        </authorList>
    </citation>
    <scope>NUCLEOTIDE SEQUENCE [LARGE SCALE GENOMIC DNA]</scope>
    <source>
        <strain evidence="1">Lst14</strain>
    </source>
</reference>
<name>A0A482X133_LAOST</name>
<dbReference type="AlphaFoldDB" id="A0A482X133"/>
<dbReference type="Proteomes" id="UP000291343">
    <property type="component" value="Unassembled WGS sequence"/>
</dbReference>
<comment type="caution">
    <text evidence="1">The sequence shown here is derived from an EMBL/GenBank/DDBJ whole genome shotgun (WGS) entry which is preliminary data.</text>
</comment>
<sequence length="104" mass="11725">MIVVYDYDKIRLDVTDPWADLQQELVRLCSSPSINYSPAANSIGSASPSATPQMIFGEEFALAEYLDTPDVLEPLNSRFESRQCQATDPFRKQHGVQKKACVWK</sequence>
<dbReference type="EMBL" id="QKKF02019844">
    <property type="protein sequence ID" value="RZF39567.1"/>
    <property type="molecule type" value="Genomic_DNA"/>
</dbReference>
<protein>
    <submittedName>
        <fullName evidence="1">Uncharacterized protein</fullName>
    </submittedName>
</protein>
<dbReference type="InParanoid" id="A0A482X133"/>
<accession>A0A482X133</accession>
<evidence type="ECO:0000313" key="1">
    <source>
        <dbReference type="EMBL" id="RZF39567.1"/>
    </source>
</evidence>
<keyword evidence="2" id="KW-1185">Reference proteome</keyword>